<keyword evidence="1" id="KW-0812">Transmembrane</keyword>
<feature type="transmembrane region" description="Helical" evidence="1">
    <location>
        <begin position="58"/>
        <end position="76"/>
    </location>
</feature>
<proteinExistence type="predicted"/>
<evidence type="ECO:0000313" key="3">
    <source>
        <dbReference type="Proteomes" id="UP000034492"/>
    </source>
</evidence>
<evidence type="ECO:0000313" key="2">
    <source>
        <dbReference type="EMBL" id="KKQ08330.1"/>
    </source>
</evidence>
<evidence type="ECO:0000256" key="1">
    <source>
        <dbReference type="SAM" id="Phobius"/>
    </source>
</evidence>
<comment type="caution">
    <text evidence="2">The sequence shown here is derived from an EMBL/GenBank/DDBJ whole genome shotgun (WGS) entry which is preliminary data.</text>
</comment>
<protein>
    <submittedName>
        <fullName evidence="2">Uncharacterized protein</fullName>
    </submittedName>
</protein>
<reference evidence="2 3" key="1">
    <citation type="journal article" date="2015" name="Nature">
        <title>rRNA introns, odd ribosomes, and small enigmatic genomes across a large radiation of phyla.</title>
        <authorList>
            <person name="Brown C.T."/>
            <person name="Hug L.A."/>
            <person name="Thomas B.C."/>
            <person name="Sharon I."/>
            <person name="Castelle C.J."/>
            <person name="Singh A."/>
            <person name="Wilkins M.J."/>
            <person name="Williams K.H."/>
            <person name="Banfield J.F."/>
        </authorList>
    </citation>
    <scope>NUCLEOTIDE SEQUENCE [LARGE SCALE GENOMIC DNA]</scope>
</reference>
<keyword evidence="1" id="KW-1133">Transmembrane helix</keyword>
<dbReference type="EMBL" id="LBSA01000027">
    <property type="protein sequence ID" value="KKQ08330.1"/>
    <property type="molecule type" value="Genomic_DNA"/>
</dbReference>
<name>A0A0G0F469_9BACT</name>
<dbReference type="AlphaFoldDB" id="A0A0G0F469"/>
<feature type="transmembrane region" description="Helical" evidence="1">
    <location>
        <begin position="6"/>
        <end position="23"/>
    </location>
</feature>
<accession>A0A0G0F469</accession>
<dbReference type="Proteomes" id="UP000034492">
    <property type="component" value="Unassembled WGS sequence"/>
</dbReference>
<gene>
    <name evidence="2" type="ORF">US19_C0027G0007</name>
</gene>
<keyword evidence="1" id="KW-0472">Membrane</keyword>
<organism evidence="2 3">
    <name type="scientific">Candidatus Daviesbacteria bacterium GW2011_GWB1_36_5</name>
    <dbReference type="NCBI Taxonomy" id="1618426"/>
    <lineage>
        <taxon>Bacteria</taxon>
        <taxon>Candidatus Daviesiibacteriota</taxon>
    </lineage>
</organism>
<feature type="transmembrane region" description="Helical" evidence="1">
    <location>
        <begin position="35"/>
        <end position="52"/>
    </location>
</feature>
<sequence length="80" mass="8996">MCYPNFMTTIGLTLIALAWVIQLNEVLKKKTKISPIFLALYSLGVFFLSVTGYQEGHIFEPILNSISLIAAAFIFLKLQK</sequence>